<proteinExistence type="inferred from homology"/>
<dbReference type="InterPro" id="IPR029001">
    <property type="entry name" value="ITPase-like_fam"/>
</dbReference>
<dbReference type="EC" id="3.6.1.9" evidence="3"/>
<feature type="active site" description="Proton acceptor" evidence="3">
    <location>
        <position position="68"/>
    </location>
</feature>
<evidence type="ECO:0000313" key="5">
    <source>
        <dbReference type="Proteomes" id="UP000539953"/>
    </source>
</evidence>
<comment type="subcellular location">
    <subcellularLocation>
        <location evidence="3">Cytoplasm</location>
    </subcellularLocation>
</comment>
<keyword evidence="5" id="KW-1185">Reference proteome</keyword>
<sequence>MKLILASQSPRRKELLEQAGFTFEVVPSKTEEIFDETLDVDDALAKVACRKAQDVYDLYPDCCVLAADTIVWFEGRRLGKPKDIKEARKVLHALSDESHLVKTGVCIMVGGKQESFTETTEVHFRELSDFDIENYIAQGTCLDKAGSYAIQDTDFAEWVDGSVTNVIGLPMERIIPILTPCMKL</sequence>
<dbReference type="InterPro" id="IPR003697">
    <property type="entry name" value="Maf-like"/>
</dbReference>
<comment type="function">
    <text evidence="3">Nucleoside triphosphate pyrophosphatase that hydrolyzes dTTP and UTP. May have a dual role in cell division arrest and in preventing the incorporation of modified nucleotides into cellular nucleic acids.</text>
</comment>
<dbReference type="PANTHER" id="PTHR43213">
    <property type="entry name" value="BIFUNCTIONAL DTTP/UTP PYROPHOSPHATASE/METHYLTRANSFERASE PROTEIN-RELATED"/>
    <property type="match status" value="1"/>
</dbReference>
<dbReference type="HAMAP" id="MF_00528">
    <property type="entry name" value="Maf"/>
    <property type="match status" value="1"/>
</dbReference>
<evidence type="ECO:0000313" key="4">
    <source>
        <dbReference type="EMBL" id="MBB5182943.1"/>
    </source>
</evidence>
<gene>
    <name evidence="4" type="ORF">HNQ47_000963</name>
</gene>
<comment type="catalytic activity">
    <reaction evidence="3">
        <text>dTTP + H2O = dTMP + diphosphate + H(+)</text>
        <dbReference type="Rhea" id="RHEA:28534"/>
        <dbReference type="ChEBI" id="CHEBI:15377"/>
        <dbReference type="ChEBI" id="CHEBI:15378"/>
        <dbReference type="ChEBI" id="CHEBI:33019"/>
        <dbReference type="ChEBI" id="CHEBI:37568"/>
        <dbReference type="ChEBI" id="CHEBI:63528"/>
        <dbReference type="EC" id="3.6.1.9"/>
    </reaction>
</comment>
<evidence type="ECO:0000256" key="1">
    <source>
        <dbReference type="ARBA" id="ARBA00001968"/>
    </source>
</evidence>
<dbReference type="RefSeq" id="WP_183328087.1">
    <property type="nucleotide sequence ID" value="NZ_JACHHK010000003.1"/>
</dbReference>
<reference evidence="4 5" key="1">
    <citation type="submission" date="2020-08" db="EMBL/GenBank/DDBJ databases">
        <title>Genomic Encyclopedia of Type Strains, Phase IV (KMG-IV): sequencing the most valuable type-strain genomes for metagenomic binning, comparative biology and taxonomic classification.</title>
        <authorList>
            <person name="Goeker M."/>
        </authorList>
    </citation>
    <scope>NUCLEOTIDE SEQUENCE [LARGE SCALE GENOMIC DNA]</scope>
    <source>
        <strain evidence="4 5">DSM 25799</strain>
    </source>
</reference>
<dbReference type="NCBIfam" id="TIGR00172">
    <property type="entry name" value="maf"/>
    <property type="match status" value="1"/>
</dbReference>
<dbReference type="AlphaFoldDB" id="A0A7W8CYX4"/>
<dbReference type="GO" id="GO:0047429">
    <property type="term" value="F:nucleoside triphosphate diphosphatase activity"/>
    <property type="evidence" value="ECO:0007669"/>
    <property type="project" value="UniProtKB-EC"/>
</dbReference>
<keyword evidence="3" id="KW-0963">Cytoplasm</keyword>
<keyword evidence="2 3" id="KW-0378">Hydrolase</keyword>
<evidence type="ECO:0000256" key="3">
    <source>
        <dbReference type="HAMAP-Rule" id="MF_00528"/>
    </source>
</evidence>
<dbReference type="SUPFAM" id="SSF52972">
    <property type="entry name" value="ITPase-like"/>
    <property type="match status" value="1"/>
</dbReference>
<evidence type="ECO:0000256" key="2">
    <source>
        <dbReference type="ARBA" id="ARBA00022801"/>
    </source>
</evidence>
<protein>
    <recommendedName>
        <fullName evidence="3">dTTP/UTP pyrophosphatase</fullName>
        <shortName evidence="3">dTTPase/UTPase</shortName>
        <ecNumber evidence="3">3.6.1.9</ecNumber>
    </recommendedName>
    <alternativeName>
        <fullName evidence="3">Nucleoside triphosphate pyrophosphatase</fullName>
    </alternativeName>
    <alternativeName>
        <fullName evidence="3">Nucleotide pyrophosphatase</fullName>
        <shortName evidence="3">Nucleotide PPase</shortName>
    </alternativeName>
</protein>
<feature type="site" description="Important for substrate specificity" evidence="3">
    <location>
        <position position="11"/>
    </location>
</feature>
<accession>A0A7W8CYX4</accession>
<organism evidence="4 5">
    <name type="scientific">Catenisphaera adipataccumulans</name>
    <dbReference type="NCBI Taxonomy" id="700500"/>
    <lineage>
        <taxon>Bacteria</taxon>
        <taxon>Bacillati</taxon>
        <taxon>Bacillota</taxon>
        <taxon>Erysipelotrichia</taxon>
        <taxon>Erysipelotrichales</taxon>
        <taxon>Erysipelotrichaceae</taxon>
        <taxon>Catenisphaera</taxon>
    </lineage>
</organism>
<keyword evidence="3" id="KW-0546">Nucleotide metabolism</keyword>
<name>A0A7W8CYX4_9FIRM</name>
<feature type="site" description="Important for substrate specificity" evidence="3">
    <location>
        <position position="151"/>
    </location>
</feature>
<dbReference type="Proteomes" id="UP000539953">
    <property type="component" value="Unassembled WGS sequence"/>
</dbReference>
<comment type="cofactor">
    <cofactor evidence="1 3">
        <name>a divalent metal cation</name>
        <dbReference type="ChEBI" id="CHEBI:60240"/>
    </cofactor>
</comment>
<dbReference type="GO" id="GO:0005737">
    <property type="term" value="C:cytoplasm"/>
    <property type="evidence" value="ECO:0007669"/>
    <property type="project" value="UniProtKB-SubCell"/>
</dbReference>
<dbReference type="CDD" id="cd00555">
    <property type="entry name" value="Maf"/>
    <property type="match status" value="1"/>
</dbReference>
<dbReference type="Pfam" id="PF02545">
    <property type="entry name" value="Maf"/>
    <property type="match status" value="1"/>
</dbReference>
<comment type="caution">
    <text evidence="4">The sequence shown here is derived from an EMBL/GenBank/DDBJ whole genome shotgun (WGS) entry which is preliminary data.</text>
</comment>
<comment type="caution">
    <text evidence="3">Lacks conserved residue(s) required for the propagation of feature annotation.</text>
</comment>
<comment type="catalytic activity">
    <reaction evidence="3">
        <text>UTP + H2O = UMP + diphosphate + H(+)</text>
        <dbReference type="Rhea" id="RHEA:29395"/>
        <dbReference type="ChEBI" id="CHEBI:15377"/>
        <dbReference type="ChEBI" id="CHEBI:15378"/>
        <dbReference type="ChEBI" id="CHEBI:33019"/>
        <dbReference type="ChEBI" id="CHEBI:46398"/>
        <dbReference type="ChEBI" id="CHEBI:57865"/>
        <dbReference type="EC" id="3.6.1.9"/>
    </reaction>
</comment>
<feature type="site" description="Important for substrate specificity" evidence="3">
    <location>
        <position position="69"/>
    </location>
</feature>
<comment type="similarity">
    <text evidence="3">Belongs to the Maf family. YhdE subfamily.</text>
</comment>
<dbReference type="EMBL" id="JACHHK010000003">
    <property type="protein sequence ID" value="MBB5182943.1"/>
    <property type="molecule type" value="Genomic_DNA"/>
</dbReference>
<dbReference type="PANTHER" id="PTHR43213:SF5">
    <property type="entry name" value="BIFUNCTIONAL DTTP_UTP PYROPHOSPHATASE_METHYLTRANSFERASE PROTEIN-RELATED"/>
    <property type="match status" value="1"/>
</dbReference>
<dbReference type="GO" id="GO:0009117">
    <property type="term" value="P:nucleotide metabolic process"/>
    <property type="evidence" value="ECO:0007669"/>
    <property type="project" value="UniProtKB-KW"/>
</dbReference>
<dbReference type="PIRSF" id="PIRSF006305">
    <property type="entry name" value="Maf"/>
    <property type="match status" value="1"/>
</dbReference>
<dbReference type="Gene3D" id="3.90.950.10">
    <property type="match status" value="1"/>
</dbReference>